<feature type="region of interest" description="Disordered" evidence="1">
    <location>
        <begin position="204"/>
        <end position="227"/>
    </location>
</feature>
<evidence type="ECO:0000313" key="2">
    <source>
        <dbReference type="EMBL" id="MDQ0505634.1"/>
    </source>
</evidence>
<evidence type="ECO:0000313" key="3">
    <source>
        <dbReference type="Proteomes" id="UP001241747"/>
    </source>
</evidence>
<dbReference type="Proteomes" id="UP001241747">
    <property type="component" value="Unassembled WGS sequence"/>
</dbReference>
<keyword evidence="3" id="KW-1185">Reference proteome</keyword>
<proteinExistence type="predicted"/>
<protein>
    <submittedName>
        <fullName evidence="2">Methanol metabolism-related c-type cytochrome</fullName>
    </submittedName>
</protein>
<gene>
    <name evidence="2" type="ORF">QOZ94_002434</name>
</gene>
<accession>A0ABU0LEU1</accession>
<name>A0ABU0LEU1_XANAG</name>
<dbReference type="InterPro" id="IPR022411">
    <property type="entry name" value="C-typ_cyt_methanol_metab-rel"/>
</dbReference>
<comment type="caution">
    <text evidence="2">The sequence shown here is derived from an EMBL/GenBank/DDBJ whole genome shotgun (WGS) entry which is preliminary data.</text>
</comment>
<sequence>MPASIEILKGAGFCEAPSRGVLRRERGPASCPCLRAWRERVFSSALMKRAGAFAFAAALLPLTAALAPSSFAAETETLSKQGDPTPVKDEDGKYFDASGAPTYKIQPDGEVDWFTYSGYRRYHAECHVCHGPDGMGSTYAPALIDSLKTLDFDHFQEVVVGGRQNVGGGNEKVMPSFGLNKNVMCYLDDIYVYLRARSDGALGRARPAKREDKTPATTAAEKACLGE</sequence>
<dbReference type="NCBIfam" id="TIGR03874">
    <property type="entry name" value="4cys_cytochr"/>
    <property type="match status" value="1"/>
</dbReference>
<organism evidence="2 3">
    <name type="scientific">Xanthobacter agilis</name>
    <dbReference type="NCBI Taxonomy" id="47492"/>
    <lineage>
        <taxon>Bacteria</taxon>
        <taxon>Pseudomonadati</taxon>
        <taxon>Pseudomonadota</taxon>
        <taxon>Alphaproteobacteria</taxon>
        <taxon>Hyphomicrobiales</taxon>
        <taxon>Xanthobacteraceae</taxon>
        <taxon>Xanthobacter</taxon>
    </lineage>
</organism>
<evidence type="ECO:0000256" key="1">
    <source>
        <dbReference type="SAM" id="MobiDB-lite"/>
    </source>
</evidence>
<dbReference type="EMBL" id="JAUSVY010000005">
    <property type="protein sequence ID" value="MDQ0505634.1"/>
    <property type="molecule type" value="Genomic_DNA"/>
</dbReference>
<dbReference type="InterPro" id="IPR036909">
    <property type="entry name" value="Cyt_c-like_dom_sf"/>
</dbReference>
<reference evidence="2 3" key="1">
    <citation type="submission" date="2023-07" db="EMBL/GenBank/DDBJ databases">
        <title>Genomic Encyclopedia of Type Strains, Phase IV (KMG-IV): sequencing the most valuable type-strain genomes for metagenomic binning, comparative biology and taxonomic classification.</title>
        <authorList>
            <person name="Goeker M."/>
        </authorList>
    </citation>
    <scope>NUCLEOTIDE SEQUENCE [LARGE SCALE GENOMIC DNA]</scope>
    <source>
        <strain evidence="2 3">DSM 3770</strain>
    </source>
</reference>
<dbReference type="Gene3D" id="1.10.760.10">
    <property type="entry name" value="Cytochrome c-like domain"/>
    <property type="match status" value="1"/>
</dbReference>
<dbReference type="SUPFAM" id="SSF46626">
    <property type="entry name" value="Cytochrome c"/>
    <property type="match status" value="1"/>
</dbReference>